<dbReference type="FunFam" id="3.30.60.20:FF:000008">
    <property type="entry name" value="Protein kinase C theta"/>
    <property type="match status" value="1"/>
</dbReference>
<feature type="region of interest" description="Disordered" evidence="3">
    <location>
        <begin position="647"/>
        <end position="682"/>
    </location>
</feature>
<dbReference type="PANTHER" id="PTHR22968">
    <property type="entry name" value="PROTEIN KINASE C, MU"/>
    <property type="match status" value="1"/>
</dbReference>
<feature type="region of interest" description="Disordered" evidence="3">
    <location>
        <begin position="959"/>
        <end position="1029"/>
    </location>
</feature>
<dbReference type="GO" id="GO:0004674">
    <property type="term" value="F:protein serine/threonine kinase activity"/>
    <property type="evidence" value="ECO:0007669"/>
    <property type="project" value="UniProtKB-KW"/>
</dbReference>
<keyword evidence="1" id="KW-0479">Metal-binding</keyword>
<proteinExistence type="predicted"/>
<dbReference type="PROSITE" id="PS00479">
    <property type="entry name" value="ZF_DAG_PE_1"/>
    <property type="match status" value="1"/>
</dbReference>
<keyword evidence="2" id="KW-0862">Zinc</keyword>
<dbReference type="SMART" id="SM00109">
    <property type="entry name" value="C1"/>
    <property type="match status" value="2"/>
</dbReference>
<dbReference type="SUPFAM" id="SSF57889">
    <property type="entry name" value="Cysteine-rich domain"/>
    <property type="match status" value="2"/>
</dbReference>
<dbReference type="GO" id="GO:0005829">
    <property type="term" value="C:cytosol"/>
    <property type="evidence" value="ECO:0007669"/>
    <property type="project" value="TreeGrafter"/>
</dbReference>
<feature type="compositionally biased region" description="Low complexity" evidence="3">
    <location>
        <begin position="378"/>
        <end position="391"/>
    </location>
</feature>
<evidence type="ECO:0000313" key="6">
    <source>
        <dbReference type="Proteomes" id="UP000494163"/>
    </source>
</evidence>
<dbReference type="InterPro" id="IPR020454">
    <property type="entry name" value="DAG/PE-bd"/>
</dbReference>
<dbReference type="PRINTS" id="PR00008">
    <property type="entry name" value="DAGPEDOMAIN"/>
</dbReference>
<dbReference type="Gene3D" id="3.30.60.20">
    <property type="match status" value="2"/>
</dbReference>
<feature type="compositionally biased region" description="Low complexity" evidence="3">
    <location>
        <begin position="424"/>
        <end position="450"/>
    </location>
</feature>
<dbReference type="GO" id="GO:0008270">
    <property type="term" value="F:zinc ion binding"/>
    <property type="evidence" value="ECO:0007669"/>
    <property type="project" value="UniProtKB-KW"/>
</dbReference>
<feature type="region of interest" description="Disordered" evidence="3">
    <location>
        <begin position="1054"/>
        <end position="1102"/>
    </location>
</feature>
<feature type="compositionally biased region" description="Low complexity" evidence="3">
    <location>
        <begin position="1064"/>
        <end position="1080"/>
    </location>
</feature>
<dbReference type="EMBL" id="CP012528">
    <property type="protein sequence ID" value="ALC49136.1"/>
    <property type="molecule type" value="Genomic_DNA"/>
</dbReference>
<dbReference type="GO" id="GO:0016020">
    <property type="term" value="C:membrane"/>
    <property type="evidence" value="ECO:0007669"/>
    <property type="project" value="UniProtKB-SubCell"/>
</dbReference>
<dbReference type="GO" id="GO:0007200">
    <property type="term" value="P:phospholipase C-activating G protein-coupled receptor signaling pathway"/>
    <property type="evidence" value="ECO:0007669"/>
    <property type="project" value="TreeGrafter"/>
</dbReference>
<feature type="region of interest" description="Disordered" evidence="3">
    <location>
        <begin position="373"/>
        <end position="492"/>
    </location>
</feature>
<dbReference type="Proteomes" id="UP000494163">
    <property type="component" value="Chromosome X"/>
</dbReference>
<reference evidence="5 6" key="1">
    <citation type="submission" date="2015-08" db="EMBL/GenBank/DDBJ databases">
        <title>Ancestral chromatin configuration constrains chromatin evolution on differentiating sex chromosomes in Drosophila.</title>
        <authorList>
            <person name="Zhou Q."/>
            <person name="Bachtrog D."/>
        </authorList>
    </citation>
    <scope>NUCLEOTIDE SEQUENCE [LARGE SCALE GENOMIC DNA]</scope>
    <source>
        <tissue evidence="5">Whole larvae</tissue>
    </source>
</reference>
<evidence type="ECO:0000256" key="1">
    <source>
        <dbReference type="ARBA" id="ARBA00022723"/>
    </source>
</evidence>
<dbReference type="STRING" id="30019.A0A0M5J3C2"/>
<evidence type="ECO:0000256" key="3">
    <source>
        <dbReference type="SAM" id="MobiDB-lite"/>
    </source>
</evidence>
<dbReference type="PANTHER" id="PTHR22968:SF14">
    <property type="entry name" value="PROTEIN KINASE C"/>
    <property type="match status" value="1"/>
</dbReference>
<protein>
    <submittedName>
        <fullName evidence="5">Maker319</fullName>
    </submittedName>
</protein>
<gene>
    <name evidence="5" type="ORF">Dbus_chrXg992</name>
</gene>
<dbReference type="CDD" id="cd20834">
    <property type="entry name" value="C1_nPKC_theta-like_rpt1"/>
    <property type="match status" value="1"/>
</dbReference>
<feature type="compositionally biased region" description="Basic residues" evidence="3">
    <location>
        <begin position="455"/>
        <end position="474"/>
    </location>
</feature>
<dbReference type="InterPro" id="IPR046349">
    <property type="entry name" value="C1-like_sf"/>
</dbReference>
<feature type="compositionally biased region" description="Basic and acidic residues" evidence="3">
    <location>
        <begin position="412"/>
        <end position="423"/>
    </location>
</feature>
<feature type="domain" description="Phorbol-ester/DAG-type" evidence="4">
    <location>
        <begin position="146"/>
        <end position="196"/>
    </location>
</feature>
<dbReference type="InterPro" id="IPR002219">
    <property type="entry name" value="PKC_DAG/PE"/>
</dbReference>
<keyword evidence="6" id="KW-1185">Reference proteome</keyword>
<organism evidence="5 6">
    <name type="scientific">Drosophila busckii</name>
    <name type="common">Fruit fly</name>
    <dbReference type="NCBI Taxonomy" id="30019"/>
    <lineage>
        <taxon>Eukaryota</taxon>
        <taxon>Metazoa</taxon>
        <taxon>Ecdysozoa</taxon>
        <taxon>Arthropoda</taxon>
        <taxon>Hexapoda</taxon>
        <taxon>Insecta</taxon>
        <taxon>Pterygota</taxon>
        <taxon>Neoptera</taxon>
        <taxon>Endopterygota</taxon>
        <taxon>Diptera</taxon>
        <taxon>Brachycera</taxon>
        <taxon>Muscomorpha</taxon>
        <taxon>Ephydroidea</taxon>
        <taxon>Drosophilidae</taxon>
        <taxon>Drosophila</taxon>
    </lineage>
</organism>
<feature type="compositionally biased region" description="Acidic residues" evidence="3">
    <location>
        <begin position="891"/>
        <end position="904"/>
    </location>
</feature>
<feature type="compositionally biased region" description="Basic and acidic residues" evidence="3">
    <location>
        <begin position="933"/>
        <end position="946"/>
    </location>
</feature>
<dbReference type="SMR" id="A0A0M5J3C2"/>
<feature type="compositionally biased region" description="Low complexity" evidence="3">
    <location>
        <begin position="37"/>
        <end position="57"/>
    </location>
</feature>
<feature type="compositionally biased region" description="Acidic residues" evidence="3">
    <location>
        <begin position="984"/>
        <end position="1013"/>
    </location>
</feature>
<evidence type="ECO:0000256" key="2">
    <source>
        <dbReference type="ARBA" id="ARBA00022833"/>
    </source>
</evidence>
<dbReference type="Pfam" id="PF00130">
    <property type="entry name" value="C1_1"/>
    <property type="match status" value="2"/>
</dbReference>
<sequence>MMFTRAQVRKKTNSSSNSSQRPRSAALARHEARYKQSSSSSSGAGSGLSGSSASASGTRRDRERERERDCDEHYNSHYHYGKQQSFELPRQHSKEEAYIRDRDRDRDRESVAGIVGVGYVERRTRPRSITNRRGAIKHQKTHEINGHRFVAKFFRQPTFCAFCNLFLWGFGKQGYQCITCQTVVHKRCHDKLLGKCSGSVFNSASTILLRERFKIDMPHRFKPHTFMSPTFCDHCGSLMGGFFIQGLKCEANMPLYSDSSNYYYSGGSSQLYSPYYSSGSGSSSPSYTSSYNRSYAGSYMVPSLTPSIRTPSSSYSSSSSSVGVGVGSSSSVGLASRYQPKLTTITESLPSLANRHSGHSSLMPLTRIQSPKYTSAVPSYPSSSHSSSRYIPPRPIAINTADIDVSSARYRRSAEPEIRKRESQQQQQQPEQQQPAQQQPAEAAAQSTEPATRRSTIRRNRAVVRLSTIRRRSKERAETTTTTAATTTTTATTTTAAAAAAAAAAHQFRDLPPAAEPSLSWRQKLADELAAFPSSSNKKSPGELLRERFYIRDERQLQTPAAAAAAPAIVAAVSSSSSSSDADADSDSDAALQATIRRLSLVQCPTFHDICEDISSDKIDDDLNAGELRRRASIIQEQEQELLHKLQQSNLERRSSHDSNTTADEQAEQSSSSSKRKSKKLRHKITAVVVDIDNGGSHMPSVLELNEESTAGASPKPRFTAKLESLEQHQHSIEKIVCLPKKKITPKPTPAPAPAALPEGFMQAAPKAKTSPLKKATAAAAKQQPQQHVAVAQIFTFDDIQPVKLEGVATPKPIRKGLKKSESGEDFWSQIAADADAAAAAAVAVVEERANSCGEGVGNNLSKFATVSNLAQCLRDVDAELEDYIPSSAENSEDDDDDDDEDSTGDYSSADGCANLSASMKKKQRKEKKKQKAKDAAPARFDPQKKIKIDTTSKCYVKEEAPRYPLVATPRPLWKREKIVYSDENTDDESSEEGSEATDNSLDEDSNDDESDECQSSSSSEEYDDNTRATAAATATAAVATTAAAATTTAATVASKQSSMDTLAPSSGSASAASTSSSPSIIRMSTCSNDSGFEGGTAPSSPKKMLVELGPSGEAHMNAKIQEILCGAQDAAISKMLETLLKPTDMEARPSIEVELGPSGEAHMNIKIQEILRGAQDAAITQMMYTLLKPTDMEARPSIEVELGPSGEAHMNSKIQEILRGAQDAAISKMLQTLLKPTDMEAARPSIEVELGPSGEVRMHSKIQEILCGAQDAAITKMLYTLLKPAELKARLEPQEQQKPPIKRKFKTIRSLLNSRKFTRKLLKYQFKPKVPIKVELGPKANARFKAKISQLEVRDNNWQIRNAINGLKAKASGVTVNNSAVFKIPEIPKAKASKQQPNTIQKSLTINSTC</sequence>
<dbReference type="OrthoDB" id="10047816at2759"/>
<accession>A0A0M5J3C2</accession>
<feature type="compositionally biased region" description="Low complexity" evidence="3">
    <location>
        <begin position="479"/>
        <end position="492"/>
    </location>
</feature>
<dbReference type="PROSITE" id="PS50081">
    <property type="entry name" value="ZF_DAG_PE_2"/>
    <property type="match status" value="2"/>
</dbReference>
<name>A0A0M5J3C2_DROBS</name>
<feature type="compositionally biased region" description="Basic residues" evidence="3">
    <location>
        <begin position="920"/>
        <end position="932"/>
    </location>
</feature>
<feature type="region of interest" description="Disordered" evidence="3">
    <location>
        <begin position="1"/>
        <end position="105"/>
    </location>
</feature>
<evidence type="ECO:0000313" key="5">
    <source>
        <dbReference type="EMBL" id="ALC49136.1"/>
    </source>
</evidence>
<evidence type="ECO:0000259" key="4">
    <source>
        <dbReference type="PROSITE" id="PS50081"/>
    </source>
</evidence>
<feature type="region of interest" description="Disordered" evidence="3">
    <location>
        <begin position="887"/>
        <end position="946"/>
    </location>
</feature>
<dbReference type="GO" id="GO:0035556">
    <property type="term" value="P:intracellular signal transduction"/>
    <property type="evidence" value="ECO:0007669"/>
    <property type="project" value="TreeGrafter"/>
</dbReference>
<feature type="compositionally biased region" description="Basic and acidic residues" evidence="3">
    <location>
        <begin position="58"/>
        <end position="75"/>
    </location>
</feature>
<feature type="domain" description="Phorbol-ester/DAG-type" evidence="4">
    <location>
        <begin position="218"/>
        <end position="250"/>
    </location>
</feature>
<feature type="compositionally biased region" description="Basic and acidic residues" evidence="3">
    <location>
        <begin position="89"/>
        <end position="105"/>
    </location>
</feature>